<keyword evidence="1" id="KW-1015">Disulfide bond</keyword>
<feature type="compositionally biased region" description="Basic and acidic residues" evidence="3">
    <location>
        <begin position="622"/>
        <end position="695"/>
    </location>
</feature>
<reference evidence="6" key="1">
    <citation type="submission" date="2025-08" db="UniProtKB">
        <authorList>
            <consortium name="Ensembl"/>
        </authorList>
    </citation>
    <scope>IDENTIFICATION</scope>
</reference>
<dbReference type="FunFam" id="2.10.25.10:FF:001161">
    <property type="entry name" value="Netrin-G2"/>
    <property type="match status" value="1"/>
</dbReference>
<dbReference type="PANTHER" id="PTHR10574">
    <property type="entry name" value="NETRIN/LAMININ-RELATED"/>
    <property type="match status" value="1"/>
</dbReference>
<dbReference type="SMART" id="SM00136">
    <property type="entry name" value="LamNT"/>
    <property type="match status" value="1"/>
</dbReference>
<evidence type="ECO:0000313" key="7">
    <source>
        <dbReference type="Proteomes" id="UP000261540"/>
    </source>
</evidence>
<organism evidence="6 7">
    <name type="scientific">Paramormyrops kingsleyae</name>
    <dbReference type="NCBI Taxonomy" id="1676925"/>
    <lineage>
        <taxon>Eukaryota</taxon>
        <taxon>Metazoa</taxon>
        <taxon>Chordata</taxon>
        <taxon>Craniata</taxon>
        <taxon>Vertebrata</taxon>
        <taxon>Euteleostomi</taxon>
        <taxon>Actinopterygii</taxon>
        <taxon>Neopterygii</taxon>
        <taxon>Teleostei</taxon>
        <taxon>Osteoglossocephala</taxon>
        <taxon>Osteoglossomorpha</taxon>
        <taxon>Osteoglossiformes</taxon>
        <taxon>Mormyridae</taxon>
        <taxon>Paramormyrops</taxon>
    </lineage>
</organism>
<feature type="region of interest" description="Disordered" evidence="3">
    <location>
        <begin position="412"/>
        <end position="695"/>
    </location>
</feature>
<evidence type="ECO:0000256" key="3">
    <source>
        <dbReference type="SAM" id="MobiDB-lite"/>
    </source>
</evidence>
<feature type="compositionally biased region" description="Basic and acidic residues" evidence="3">
    <location>
        <begin position="600"/>
        <end position="615"/>
    </location>
</feature>
<evidence type="ECO:0000256" key="1">
    <source>
        <dbReference type="ARBA" id="ARBA00023157"/>
    </source>
</evidence>
<dbReference type="Pfam" id="PF00055">
    <property type="entry name" value="Laminin_N"/>
    <property type="match status" value="1"/>
</dbReference>
<evidence type="ECO:0000256" key="2">
    <source>
        <dbReference type="ARBA" id="ARBA00023292"/>
    </source>
</evidence>
<dbReference type="Pfam" id="PF00053">
    <property type="entry name" value="EGF_laminin"/>
    <property type="match status" value="1"/>
</dbReference>
<dbReference type="GO" id="GO:0007409">
    <property type="term" value="P:axonogenesis"/>
    <property type="evidence" value="ECO:0007669"/>
    <property type="project" value="TreeGrafter"/>
</dbReference>
<feature type="signal peptide" evidence="4">
    <location>
        <begin position="1"/>
        <end position="17"/>
    </location>
</feature>
<dbReference type="GeneTree" id="ENSGT00940000153601"/>
<dbReference type="PANTHER" id="PTHR10574:SF27">
    <property type="entry name" value="NETRIN-G2"/>
    <property type="match status" value="1"/>
</dbReference>
<dbReference type="GO" id="GO:0009887">
    <property type="term" value="P:animal organ morphogenesis"/>
    <property type="evidence" value="ECO:0007669"/>
    <property type="project" value="TreeGrafter"/>
</dbReference>
<name>A0A3B3QXV3_9TELE</name>
<evidence type="ECO:0000256" key="4">
    <source>
        <dbReference type="SAM" id="SignalP"/>
    </source>
</evidence>
<dbReference type="STRING" id="1676925.ENSPKIP00000010480"/>
<dbReference type="Gene3D" id="2.60.120.260">
    <property type="entry name" value="Galactose-binding domain-like"/>
    <property type="match status" value="1"/>
</dbReference>
<proteinExistence type="predicted"/>
<dbReference type="InterPro" id="IPR008211">
    <property type="entry name" value="Laminin_N"/>
</dbReference>
<dbReference type="SMART" id="SM00180">
    <property type="entry name" value="EGF_Lam"/>
    <property type="match status" value="1"/>
</dbReference>
<keyword evidence="2" id="KW-0424">Laminin EGF-like domain</keyword>
<dbReference type="InterPro" id="IPR050440">
    <property type="entry name" value="Laminin/Netrin_ECM"/>
</dbReference>
<dbReference type="Proteomes" id="UP000261540">
    <property type="component" value="Unplaced"/>
</dbReference>
<feature type="compositionally biased region" description="Basic and acidic residues" evidence="3">
    <location>
        <begin position="412"/>
        <end position="592"/>
    </location>
</feature>
<dbReference type="CDD" id="cd00055">
    <property type="entry name" value="EGF_Lam"/>
    <property type="match status" value="1"/>
</dbReference>
<dbReference type="SUPFAM" id="SSF57196">
    <property type="entry name" value="EGF/Laminin"/>
    <property type="match status" value="1"/>
</dbReference>
<sequence length="710" mass="80341">MLRQVVFFLRFIALTLGQYDICKSLVSTDDGPIWEFYACQPKPMSMREYMKIKVEPAGITCGSPPERFCTLENPYLCSDECDASNPDLAHPPQLMQDREPFGLITYWQTITWSRYPEPLLANISLSWNKSLELTDDVQITFEYGRPTVMVLEKSMDNGRTWHPYQYYADDCLDAFGMPPKRVQDLSAANVTRVICTEQYSRWVGSKNDKNVLFEVRTRFSIFAGPRLQNMDNLYTRMESMKGLRDFFTFTSLRLRLLRPSLGGTYVQRENLHKYFYAISNIEVPARCKCNLHASQCAVRDGNLQCDCEHNTTGQDCGRCKRGFRAKSWRAGSYLPTPRGSSNNCVAAGSTLGKLLELLELLAATSRPTELPTPVPAQAATLTLTPPTPPAVFEAEIEEEDVSVIPEAVQSHVREAAESEVKEAETSEDGKPEELAIRKEEESEIRKSKELGDKITEEVEVRKAEEPKDRISEESVGKPADESEDRKSEESVVRKVWEARTSDDSGVKNAEKFEERKAEVFGNTKAEESEPRRSEEVIKADGFDITGSERSEGRNAEKSEAEKSDVREPGEFKVMEAETRVTKAQESRVREAEGSSIRGTADPKVRKTKVREKEESMPEDEVESKGSEAEETAGRKVSELKKLKVKGEEPKISEVEENSGREADKGTEKQDIKAEDRNDRKEEVREEKNYGARENKIKETGIGTLYTFNSI</sequence>
<protein>
    <submittedName>
        <fullName evidence="6">Netrin G2</fullName>
    </submittedName>
</protein>
<dbReference type="InterPro" id="IPR002049">
    <property type="entry name" value="LE_dom"/>
</dbReference>
<dbReference type="Gene3D" id="2.10.25.10">
    <property type="entry name" value="Laminin"/>
    <property type="match status" value="1"/>
</dbReference>
<accession>A0A3B3QXV3</accession>
<dbReference type="AlphaFoldDB" id="A0A3B3QXV3"/>
<keyword evidence="4" id="KW-0732">Signal</keyword>
<dbReference type="Ensembl" id="ENSPKIT00000034613.1">
    <property type="protein sequence ID" value="ENSPKIP00000010480.1"/>
    <property type="gene ID" value="ENSPKIG00000025184.1"/>
</dbReference>
<evidence type="ECO:0000259" key="5">
    <source>
        <dbReference type="PROSITE" id="PS51117"/>
    </source>
</evidence>
<reference evidence="6" key="2">
    <citation type="submission" date="2025-09" db="UniProtKB">
        <authorList>
            <consortium name="Ensembl"/>
        </authorList>
    </citation>
    <scope>IDENTIFICATION</scope>
</reference>
<dbReference type="GO" id="GO:0009888">
    <property type="term" value="P:tissue development"/>
    <property type="evidence" value="ECO:0007669"/>
    <property type="project" value="TreeGrafter"/>
</dbReference>
<keyword evidence="7" id="KW-1185">Reference proteome</keyword>
<feature type="chain" id="PRO_5017297635" evidence="4">
    <location>
        <begin position="18"/>
        <end position="710"/>
    </location>
</feature>
<evidence type="ECO:0000313" key="6">
    <source>
        <dbReference type="Ensembl" id="ENSPKIP00000010480.1"/>
    </source>
</evidence>
<dbReference type="PROSITE" id="PS51117">
    <property type="entry name" value="LAMININ_NTER"/>
    <property type="match status" value="1"/>
</dbReference>
<dbReference type="FunFam" id="2.60.120.260:FF:000005">
    <property type="entry name" value="Netrin G1"/>
    <property type="match status" value="1"/>
</dbReference>
<feature type="domain" description="Laminin N-terminal" evidence="5">
    <location>
        <begin position="35"/>
        <end position="286"/>
    </location>
</feature>